<dbReference type="AlphaFoldDB" id="A0AAD6DJZ7"/>
<sequence length="89" mass="9799">MAMYTFLQLDKEIVGYTEGFRRQKVVINCGSIVFGHKEVVKEAGISATKSEPRPCRDHLSSDAETAATPAVEISTSSHTEELPYLVLGR</sequence>
<organism evidence="2 3">
    <name type="scientific">Penicillium hetheringtonii</name>
    <dbReference type="NCBI Taxonomy" id="911720"/>
    <lineage>
        <taxon>Eukaryota</taxon>
        <taxon>Fungi</taxon>
        <taxon>Dikarya</taxon>
        <taxon>Ascomycota</taxon>
        <taxon>Pezizomycotina</taxon>
        <taxon>Eurotiomycetes</taxon>
        <taxon>Eurotiomycetidae</taxon>
        <taxon>Eurotiales</taxon>
        <taxon>Aspergillaceae</taxon>
        <taxon>Penicillium</taxon>
    </lineage>
</organism>
<protein>
    <submittedName>
        <fullName evidence="2">Uncharacterized protein</fullName>
    </submittedName>
</protein>
<name>A0AAD6DJZ7_9EURO</name>
<comment type="caution">
    <text evidence="2">The sequence shown here is derived from an EMBL/GenBank/DDBJ whole genome shotgun (WGS) entry which is preliminary data.</text>
</comment>
<dbReference type="EMBL" id="JAQJAC010000004">
    <property type="protein sequence ID" value="KAJ5586481.1"/>
    <property type="molecule type" value="Genomic_DNA"/>
</dbReference>
<dbReference type="Proteomes" id="UP001216150">
    <property type="component" value="Unassembled WGS sequence"/>
</dbReference>
<feature type="compositionally biased region" description="Basic and acidic residues" evidence="1">
    <location>
        <begin position="50"/>
        <end position="61"/>
    </location>
</feature>
<evidence type="ECO:0000313" key="3">
    <source>
        <dbReference type="Proteomes" id="UP001216150"/>
    </source>
</evidence>
<feature type="region of interest" description="Disordered" evidence="1">
    <location>
        <begin position="49"/>
        <end position="77"/>
    </location>
</feature>
<proteinExistence type="predicted"/>
<gene>
    <name evidence="2" type="ORF">N7450_006268</name>
</gene>
<evidence type="ECO:0000256" key="1">
    <source>
        <dbReference type="SAM" id="MobiDB-lite"/>
    </source>
</evidence>
<accession>A0AAD6DJZ7</accession>
<evidence type="ECO:0000313" key="2">
    <source>
        <dbReference type="EMBL" id="KAJ5586481.1"/>
    </source>
</evidence>
<keyword evidence="3" id="KW-1185">Reference proteome</keyword>
<reference evidence="2 3" key="1">
    <citation type="journal article" date="2023" name="IMA Fungus">
        <title>Comparative genomic study of the Penicillium genus elucidates a diverse pangenome and 15 lateral gene transfer events.</title>
        <authorList>
            <person name="Petersen C."/>
            <person name="Sorensen T."/>
            <person name="Nielsen M.R."/>
            <person name="Sondergaard T.E."/>
            <person name="Sorensen J.L."/>
            <person name="Fitzpatrick D.A."/>
            <person name="Frisvad J.C."/>
            <person name="Nielsen K.L."/>
        </authorList>
    </citation>
    <scope>NUCLEOTIDE SEQUENCE [LARGE SCALE GENOMIC DNA]</scope>
    <source>
        <strain evidence="2 3">IBT 29057</strain>
    </source>
</reference>